<sequence length="561" mass="62230">MTLLLNAIGLFGLPAQSLGQGSPDDGSVGFAIENDLVVSNCVACHTRDDSGRMTRLSYIRKTPEGWQASIRRMVSLVGLDIDPATARQIVRYLANNHGIAPEELRPGLFEVERRMLDYDYEADDDTERTCIQCHSMGRVITQRRTEEEWGLLLAMHRGYYPYVDFQAFRYQGLPPENPRAPADTRHPMDKAVEHLSSAFPLETSEWSDWASSMRPPRLTGVWAVSATQIGQGELFGEMAIEPVDGTSDEFSTRVTLTYARSGESVPRQGTSVVYTGYQWRGRSATEGGDDALREVMLVERDWQTMSGRWFGGDYDECGFDVQLERTGSDPIILEIEPRAMRRGAEEQSVEVFGANLSLSLAPDDVDLGPGISVLHVEDSRSNSATLRVRVDTDAAIGPRDIFVTGARSSESLFVYDEVSSIRLNPEWGMARVGGARMPKGYVQFEARAFHRGADGRVGTGDDVDLGVVDASWSLEEYSATLNDDDIEFVGELNRNTGLFTPAADGPNPERSGHRNNIGDVWVVASHVPPGMSDERPLRARSHLIVTVPLYMRWDPFWGDIP</sequence>
<evidence type="ECO:0000259" key="4">
    <source>
        <dbReference type="Pfam" id="PF14930"/>
    </source>
</evidence>
<feature type="domain" description="Quinohemoprotein amine dehydrogenase alpha subunit" evidence="2">
    <location>
        <begin position="332"/>
        <end position="416"/>
    </location>
</feature>
<evidence type="ECO:0008006" key="6">
    <source>
        <dbReference type="Google" id="ProtNLM"/>
    </source>
</evidence>
<protein>
    <recommendedName>
        <fullName evidence="6">Quinohemoprotein amine dehydrogenase subunit alpha</fullName>
    </recommendedName>
</protein>
<dbReference type="InterPro" id="IPR036909">
    <property type="entry name" value="Cyt_c-like_dom_sf"/>
</dbReference>
<dbReference type="Pfam" id="PF09099">
    <property type="entry name" value="Qn_am_d_aIII"/>
    <property type="match status" value="1"/>
</dbReference>
<dbReference type="Pfam" id="PF09100">
    <property type="entry name" value="Qn_am_d_aIV"/>
    <property type="match status" value="1"/>
</dbReference>
<accession>A0A382A577</accession>
<feature type="domain" description="Quinohemoprotein amine dehydrogenase alpha subunit" evidence="3">
    <location>
        <begin position="421"/>
        <end position="553"/>
    </location>
</feature>
<dbReference type="NCBIfam" id="TIGR03908">
    <property type="entry name" value="QH_alpha"/>
    <property type="match status" value="1"/>
</dbReference>
<evidence type="ECO:0000313" key="5">
    <source>
        <dbReference type="EMBL" id="SVA96680.1"/>
    </source>
</evidence>
<dbReference type="InterPro" id="IPR015182">
    <property type="entry name" value="QH-AmDH_asu_heme-bd_dom"/>
</dbReference>
<evidence type="ECO:0000259" key="2">
    <source>
        <dbReference type="Pfam" id="PF09099"/>
    </source>
</evidence>
<dbReference type="InterPro" id="IPR015184">
    <property type="entry name" value="QH-AmDH_asu_dom_IV"/>
</dbReference>
<feature type="domain" description="Quinohemoprotein amine dehydrogenase alpha subunit haem binding" evidence="1">
    <location>
        <begin position="34"/>
        <end position="168"/>
    </location>
</feature>
<dbReference type="SUPFAM" id="SSF81296">
    <property type="entry name" value="E set domains"/>
    <property type="match status" value="1"/>
</dbReference>
<dbReference type="Gene3D" id="1.10.760.10">
    <property type="entry name" value="Cytochrome c-like domain"/>
    <property type="match status" value="1"/>
</dbReference>
<dbReference type="Gene3D" id="2.40.128.120">
    <property type="entry name" value="Quinohemoprotein amine dehydrogenase alpha subunit, domain 2"/>
    <property type="match status" value="1"/>
</dbReference>
<dbReference type="Pfam" id="PF09098">
    <property type="entry name" value="Dehyd-heme_bind"/>
    <property type="match status" value="1"/>
</dbReference>
<dbReference type="EMBL" id="UINC01023960">
    <property type="protein sequence ID" value="SVA96680.1"/>
    <property type="molecule type" value="Genomic_DNA"/>
</dbReference>
<dbReference type="Pfam" id="PF14930">
    <property type="entry name" value="Qn_am_d_aII"/>
    <property type="match status" value="1"/>
</dbReference>
<dbReference type="InterPro" id="IPR009111">
    <property type="entry name" value="QH-AmDH_asu_dom2"/>
</dbReference>
<dbReference type="InterPro" id="IPR015183">
    <property type="entry name" value="QH-AmDH_asu_dom_III"/>
</dbReference>
<dbReference type="InterPro" id="IPR036718">
    <property type="entry name" value="H-AmDH_asu_dom2_sf"/>
</dbReference>
<feature type="domain" description="Quinohemoprotein amine dehydrogenase alpha subunit" evidence="4">
    <location>
        <begin position="217"/>
        <end position="325"/>
    </location>
</feature>
<name>A0A382A577_9ZZZZ</name>
<dbReference type="AlphaFoldDB" id="A0A382A577"/>
<dbReference type="InterPro" id="IPR014756">
    <property type="entry name" value="Ig_E-set"/>
</dbReference>
<reference evidence="5" key="1">
    <citation type="submission" date="2018-05" db="EMBL/GenBank/DDBJ databases">
        <authorList>
            <person name="Lanie J.A."/>
            <person name="Ng W.-L."/>
            <person name="Kazmierczak K.M."/>
            <person name="Andrzejewski T.M."/>
            <person name="Davidsen T.M."/>
            <person name="Wayne K.J."/>
            <person name="Tettelin H."/>
            <person name="Glass J.I."/>
            <person name="Rusch D."/>
            <person name="Podicherti R."/>
            <person name="Tsui H.-C.T."/>
            <person name="Winkler M.E."/>
        </authorList>
    </citation>
    <scope>NUCLEOTIDE SEQUENCE</scope>
</reference>
<gene>
    <name evidence="5" type="ORF">METZ01_LOCUS149534</name>
</gene>
<dbReference type="GO" id="GO:0020037">
    <property type="term" value="F:heme binding"/>
    <property type="evidence" value="ECO:0007669"/>
    <property type="project" value="InterPro"/>
</dbReference>
<evidence type="ECO:0000259" key="3">
    <source>
        <dbReference type="Pfam" id="PF09100"/>
    </source>
</evidence>
<dbReference type="SUPFAM" id="SSF69298">
    <property type="entry name" value="Quinohemoprotein amine dehydrogenase A chain, domain 3"/>
    <property type="match status" value="1"/>
</dbReference>
<organism evidence="5">
    <name type="scientific">marine metagenome</name>
    <dbReference type="NCBI Taxonomy" id="408172"/>
    <lineage>
        <taxon>unclassified sequences</taxon>
        <taxon>metagenomes</taxon>
        <taxon>ecological metagenomes</taxon>
    </lineage>
</organism>
<dbReference type="InterPro" id="IPR023887">
    <property type="entry name" value="QH-AmDH_asu"/>
</dbReference>
<evidence type="ECO:0000259" key="1">
    <source>
        <dbReference type="Pfam" id="PF09098"/>
    </source>
</evidence>
<dbReference type="InterPro" id="IPR013783">
    <property type="entry name" value="Ig-like_fold"/>
</dbReference>
<proteinExistence type="predicted"/>
<dbReference type="GO" id="GO:0009055">
    <property type="term" value="F:electron transfer activity"/>
    <property type="evidence" value="ECO:0007669"/>
    <property type="project" value="InterPro"/>
</dbReference>
<dbReference type="SUPFAM" id="SSF46626">
    <property type="entry name" value="Cytochrome c"/>
    <property type="match status" value="2"/>
</dbReference>
<dbReference type="Gene3D" id="2.60.40.10">
    <property type="entry name" value="Immunoglobulins"/>
    <property type="match status" value="2"/>
</dbReference>